<evidence type="ECO:0000313" key="4">
    <source>
        <dbReference type="Proteomes" id="UP001642502"/>
    </source>
</evidence>
<dbReference type="PANTHER" id="PTHR10696">
    <property type="entry name" value="GAMMA-BUTYROBETAINE HYDROXYLASE-RELATED"/>
    <property type="match status" value="1"/>
</dbReference>
<evidence type="ECO:0000259" key="2">
    <source>
        <dbReference type="Pfam" id="PF02668"/>
    </source>
</evidence>
<dbReference type="Pfam" id="PF02668">
    <property type="entry name" value="TauD"/>
    <property type="match status" value="1"/>
</dbReference>
<keyword evidence="4" id="KW-1185">Reference proteome</keyword>
<name>A0ABP0D4T1_9PEZI</name>
<evidence type="ECO:0000256" key="1">
    <source>
        <dbReference type="ARBA" id="ARBA00023002"/>
    </source>
</evidence>
<dbReference type="InterPro" id="IPR003819">
    <property type="entry name" value="TauD/TfdA-like"/>
</dbReference>
<protein>
    <recommendedName>
        <fullName evidence="2">TauD/TfdA-like domain-containing protein</fullName>
    </recommendedName>
</protein>
<organism evidence="3 4">
    <name type="scientific">Sporothrix epigloea</name>
    <dbReference type="NCBI Taxonomy" id="1892477"/>
    <lineage>
        <taxon>Eukaryota</taxon>
        <taxon>Fungi</taxon>
        <taxon>Dikarya</taxon>
        <taxon>Ascomycota</taxon>
        <taxon>Pezizomycotina</taxon>
        <taxon>Sordariomycetes</taxon>
        <taxon>Sordariomycetidae</taxon>
        <taxon>Ophiostomatales</taxon>
        <taxon>Ophiostomataceae</taxon>
        <taxon>Sporothrix</taxon>
    </lineage>
</organism>
<feature type="domain" description="TauD/TfdA-like" evidence="2">
    <location>
        <begin position="4"/>
        <end position="129"/>
    </location>
</feature>
<proteinExistence type="predicted"/>
<gene>
    <name evidence="3" type="ORF">SEPCBS119000_000209</name>
</gene>
<keyword evidence="1" id="KW-0560">Oxidoreductase</keyword>
<evidence type="ECO:0000313" key="3">
    <source>
        <dbReference type="EMBL" id="CAK7262874.1"/>
    </source>
</evidence>
<accession>A0ABP0D4T1</accession>
<dbReference type="InterPro" id="IPR050411">
    <property type="entry name" value="AlphaKG_dependent_hydroxylases"/>
</dbReference>
<dbReference type="InterPro" id="IPR042098">
    <property type="entry name" value="TauD-like_sf"/>
</dbReference>
<dbReference type="PANTHER" id="PTHR10696:SF54">
    <property type="entry name" value="FAMILY OXIDOREDUCTASE, PUTATIVE (AFU_ORTHOLOGUE AFUA_4G13850)-RELATED"/>
    <property type="match status" value="1"/>
</dbReference>
<dbReference type="Proteomes" id="UP001642502">
    <property type="component" value="Unassembled WGS sequence"/>
</dbReference>
<sequence length="206" mass="23345">MAERPDVVHVLAQPNWPVHMSGHKSRYMLAPLLAFEDGKLLLSLDPSRLGAHPEMRSSRSRHPQQVPELTALQLEALSVVSDYAEKNRVQIDTGRGDLVFINNWAVLHSRSAYEDTDISATRRHLLRLWLRNSELGWKIPESMRGPWEAAFGYTDEGYESGDYRQIVAQFKYDVVPRQSYKPVRYTTGSAAFAISDSEGESDDAVE</sequence>
<reference evidence="3 4" key="1">
    <citation type="submission" date="2024-01" db="EMBL/GenBank/DDBJ databases">
        <authorList>
            <person name="Allen C."/>
            <person name="Tagirdzhanova G."/>
        </authorList>
    </citation>
    <scope>NUCLEOTIDE SEQUENCE [LARGE SCALE GENOMIC DNA]</scope>
    <source>
        <strain evidence="3 4">CBS 119000</strain>
    </source>
</reference>
<dbReference type="Gene3D" id="3.60.130.10">
    <property type="entry name" value="Clavaminate synthase-like"/>
    <property type="match status" value="1"/>
</dbReference>
<dbReference type="SUPFAM" id="SSF51197">
    <property type="entry name" value="Clavaminate synthase-like"/>
    <property type="match status" value="1"/>
</dbReference>
<dbReference type="EMBL" id="CAWUON010000001">
    <property type="protein sequence ID" value="CAK7262874.1"/>
    <property type="molecule type" value="Genomic_DNA"/>
</dbReference>
<comment type="caution">
    <text evidence="3">The sequence shown here is derived from an EMBL/GenBank/DDBJ whole genome shotgun (WGS) entry which is preliminary data.</text>
</comment>